<proteinExistence type="predicted"/>
<dbReference type="GO" id="GO:0003676">
    <property type="term" value="F:nucleic acid binding"/>
    <property type="evidence" value="ECO:0007669"/>
    <property type="project" value="InterPro"/>
</dbReference>
<feature type="region of interest" description="Disordered" evidence="2">
    <location>
        <begin position="229"/>
        <end position="261"/>
    </location>
</feature>
<evidence type="ECO:0000256" key="2">
    <source>
        <dbReference type="SAM" id="MobiDB-lite"/>
    </source>
</evidence>
<name>A0A8T8SBN2_9BASI</name>
<gene>
    <name evidence="3" type="ORF">A4X13_0g9065</name>
</gene>
<reference evidence="3" key="2">
    <citation type="journal article" date="2019" name="IMA Fungus">
        <title>Genome sequencing and comparison of five Tilletia species to identify candidate genes for the detection of regulated species infecting wheat.</title>
        <authorList>
            <person name="Nguyen H.D.T."/>
            <person name="Sultana T."/>
            <person name="Kesanakurti P."/>
            <person name="Hambleton S."/>
        </authorList>
    </citation>
    <scope>NUCLEOTIDE SEQUENCE</scope>
    <source>
        <strain evidence="3">DAOMC 236416</strain>
    </source>
</reference>
<feature type="region of interest" description="Disordered" evidence="2">
    <location>
        <begin position="1"/>
        <end position="125"/>
    </location>
</feature>
<evidence type="ECO:0000313" key="3">
    <source>
        <dbReference type="EMBL" id="KAE8236681.1"/>
    </source>
</evidence>
<feature type="compositionally biased region" description="Acidic residues" evidence="2">
    <location>
        <begin position="108"/>
        <end position="119"/>
    </location>
</feature>
<dbReference type="AlphaFoldDB" id="A0A8T8SBN2"/>
<dbReference type="EMBL" id="LWDF02002103">
    <property type="protein sequence ID" value="KAE8236681.1"/>
    <property type="molecule type" value="Genomic_DNA"/>
</dbReference>
<comment type="caution">
    <text evidence="3">The sequence shown here is derived from an EMBL/GenBank/DDBJ whole genome shotgun (WGS) entry which is preliminary data.</text>
</comment>
<feature type="compositionally biased region" description="Gly residues" evidence="2">
    <location>
        <begin position="63"/>
        <end position="84"/>
    </location>
</feature>
<keyword evidence="1" id="KW-0507">mRNA processing</keyword>
<protein>
    <recommendedName>
        <fullName evidence="5">CCHC-type domain-containing protein</fullName>
    </recommendedName>
</protein>
<reference evidence="3" key="1">
    <citation type="submission" date="2016-04" db="EMBL/GenBank/DDBJ databases">
        <authorList>
            <person name="Nguyen H.D."/>
            <person name="Samba Siva P."/>
            <person name="Cullis J."/>
            <person name="Levesque C.A."/>
            <person name="Hambleton S."/>
        </authorList>
    </citation>
    <scope>NUCLEOTIDE SEQUENCE</scope>
    <source>
        <strain evidence="3">DAOMC 236416</strain>
    </source>
</reference>
<sequence>MGGAAGGTFYGELVGRSFGSGGARAYPRGGRATEPRWYHPPWEGEGNASRGVLGGRRDLSGAGPSGVGGNGNGDSGGPGQGGANGDQSRPIGPGGPSGPGGGGPSGLEEAEEETAEIGEFDPSSLLMSRRIGSEMVSLVHEGPPSKRKARTLEVLERALSWEDYAQRMVKREPYLRGDFDESLKDQEHDHTEEEEPIVTHQRNHVRHNNQTDHSDMLKKELRAALVALKTDEEREQKKKDRETGGCFLCHEQGNNARDCPNKKGKAAFIRRVEAKTPRAAKLIFKFVDQPSDAEASAISSNSDDDYSDGYDSDSSQFVVKRVTAIPR</sequence>
<feature type="compositionally biased region" description="Acidic residues" evidence="2">
    <location>
        <begin position="302"/>
        <end position="311"/>
    </location>
</feature>
<feature type="compositionally biased region" description="Basic and acidic residues" evidence="2">
    <location>
        <begin position="229"/>
        <end position="243"/>
    </location>
</feature>
<evidence type="ECO:0000256" key="1">
    <source>
        <dbReference type="ARBA" id="ARBA00022664"/>
    </source>
</evidence>
<feature type="compositionally biased region" description="Low complexity" evidence="2">
    <location>
        <begin position="292"/>
        <end position="301"/>
    </location>
</feature>
<feature type="region of interest" description="Disordered" evidence="2">
    <location>
        <begin position="291"/>
        <end position="313"/>
    </location>
</feature>
<feature type="region of interest" description="Disordered" evidence="2">
    <location>
        <begin position="183"/>
        <end position="216"/>
    </location>
</feature>
<dbReference type="InterPro" id="IPR036875">
    <property type="entry name" value="Znf_CCHC_sf"/>
</dbReference>
<dbReference type="GO" id="GO:0008270">
    <property type="term" value="F:zinc ion binding"/>
    <property type="evidence" value="ECO:0007669"/>
    <property type="project" value="InterPro"/>
</dbReference>
<dbReference type="SUPFAM" id="SSF57756">
    <property type="entry name" value="Retrovirus zinc finger-like domains"/>
    <property type="match status" value="1"/>
</dbReference>
<keyword evidence="4" id="KW-1185">Reference proteome</keyword>
<dbReference type="GO" id="GO:0006397">
    <property type="term" value="P:mRNA processing"/>
    <property type="evidence" value="ECO:0007669"/>
    <property type="project" value="UniProtKB-KW"/>
</dbReference>
<dbReference type="Proteomes" id="UP000077521">
    <property type="component" value="Unassembled WGS sequence"/>
</dbReference>
<evidence type="ECO:0008006" key="5">
    <source>
        <dbReference type="Google" id="ProtNLM"/>
    </source>
</evidence>
<feature type="compositionally biased region" description="Gly residues" evidence="2">
    <location>
        <begin position="92"/>
        <end position="105"/>
    </location>
</feature>
<evidence type="ECO:0000313" key="4">
    <source>
        <dbReference type="Proteomes" id="UP000077521"/>
    </source>
</evidence>
<accession>A0A8T8SBN2</accession>
<organism evidence="3 4">
    <name type="scientific">Tilletia indica</name>
    <dbReference type="NCBI Taxonomy" id="43049"/>
    <lineage>
        <taxon>Eukaryota</taxon>
        <taxon>Fungi</taxon>
        <taxon>Dikarya</taxon>
        <taxon>Basidiomycota</taxon>
        <taxon>Ustilaginomycotina</taxon>
        <taxon>Exobasidiomycetes</taxon>
        <taxon>Tilletiales</taxon>
        <taxon>Tilletiaceae</taxon>
        <taxon>Tilletia</taxon>
    </lineage>
</organism>
<dbReference type="Gene3D" id="4.10.60.10">
    <property type="entry name" value="Zinc finger, CCHC-type"/>
    <property type="match status" value="1"/>
</dbReference>